<dbReference type="InterPro" id="IPR010917">
    <property type="entry name" value="TonB_rcpt_CS"/>
</dbReference>
<dbReference type="OrthoDB" id="9782587at2"/>
<comment type="subcellular location">
    <subcellularLocation>
        <location evidence="1 10">Cell outer membrane</location>
        <topology evidence="1 10">Multi-pass membrane protein</topology>
    </subcellularLocation>
</comment>
<dbReference type="InterPro" id="IPR037066">
    <property type="entry name" value="Plug_dom_sf"/>
</dbReference>
<accession>A0A6P1QWU0</accession>
<keyword evidence="9 10" id="KW-0998">Cell outer membrane</keyword>
<dbReference type="EMBL" id="CP029149">
    <property type="protein sequence ID" value="QHN65607.1"/>
    <property type="molecule type" value="Genomic_DNA"/>
</dbReference>
<evidence type="ECO:0000256" key="4">
    <source>
        <dbReference type="ARBA" id="ARBA00022692"/>
    </source>
</evidence>
<evidence type="ECO:0000256" key="6">
    <source>
        <dbReference type="ARBA" id="ARBA00023077"/>
    </source>
</evidence>
<dbReference type="InterPro" id="IPR039426">
    <property type="entry name" value="TonB-dep_rcpt-like"/>
</dbReference>
<protein>
    <submittedName>
        <fullName evidence="12">TonB-dependent receptor</fullName>
    </submittedName>
</protein>
<keyword evidence="3 10" id="KW-1134">Transmembrane beta strand</keyword>
<dbReference type="CDD" id="cd01347">
    <property type="entry name" value="ligand_gated_channel"/>
    <property type="match status" value="1"/>
</dbReference>
<evidence type="ECO:0000313" key="13">
    <source>
        <dbReference type="Proteomes" id="UP000464318"/>
    </source>
</evidence>
<sequence length="837" mass="92600">MNLTKLSLCVLATTLGSLAFAQSSKLKGRVLDENGNPLSNVKLYMKDDPQTQVITDEKGNYFLNLPANATPVIVISKDGYESLSTEVALQNNENRVTYADVVLHRNATLIEGVVITDNPSLISNSVSLSRKKLDKIAGGTNLADLKALSSQRSQTLKDALHKQPGVVIQEFFGGNDQPRLNVRGSGIQSNPQSRGIALLQDGIPINFSDGAYIIGVLEPQASNLVEIYRGANALEYGGSTLGGAMNFVTKNGYNASPLSLKVEGGSFDYYNVAASSGFVKGKNDVFASVSYNHSNGFREHNASRRFNALLNMGRRFSENFESRLYASFTDLYFDIPGPLTRYQMETDRKQIGGAPVVKPPHYAAGPNVKRDHPNRSAKIARIGSKSVYKIDKNNTLSGMLYFQFAEDQFTYPLPYNMRRDLNNDYGIKVNYDNKSEKNDFSLGAQFGYGVMRQSFFLHKGGERAGLFARENLKSYHNVIYLSDTYKFTDKFLANVAVQASWDSRKIEDLYTAKTRPFIVLQPNGTQVNVPVPNPTKNIGGSFDYFGFNPKVGAIYKPKENVQLYSNFSLSYEPPTFLEIVNISGGFNPLQKKFGPSNMNSSGTSIEVRDLKAQKASTFELGTKGDFGKAFVWNVSFYNSWVKDEIFTLSTDIGIGGETINAPYNTIHRGIEAGLQSTFVQNVFSSKGDSFTAYVNYNWSDFYFAGGGDLYKNKQVAGIPEHYSFVALDYKHPIGVFAEVNAESIWTKTPTDHRNTVYQDPYTLIGAKLGYKWNKWTVFVQGNNLADKVYASSYLIRDIVPTPPLPVPPGAPKPTNENIASFIPGVGRNFVAGMNFTF</sequence>
<keyword evidence="6 11" id="KW-0798">TonB box</keyword>
<name>A0A6P1QWU0_9FLAO</name>
<dbReference type="Pfam" id="PF07715">
    <property type="entry name" value="Plug"/>
    <property type="match status" value="1"/>
</dbReference>
<dbReference type="Gene3D" id="2.60.40.1120">
    <property type="entry name" value="Carboxypeptidase-like, regulatory domain"/>
    <property type="match status" value="1"/>
</dbReference>
<dbReference type="GO" id="GO:0015344">
    <property type="term" value="F:siderophore uptake transmembrane transporter activity"/>
    <property type="evidence" value="ECO:0007669"/>
    <property type="project" value="TreeGrafter"/>
</dbReference>
<dbReference type="KEGG" id="bcad:DBX24_06785"/>
<keyword evidence="4 10" id="KW-0812">Transmembrane</keyword>
<dbReference type="Gene3D" id="2.40.170.20">
    <property type="entry name" value="TonB-dependent receptor, beta-barrel domain"/>
    <property type="match status" value="1"/>
</dbReference>
<proteinExistence type="inferred from homology"/>
<dbReference type="GO" id="GO:0009279">
    <property type="term" value="C:cell outer membrane"/>
    <property type="evidence" value="ECO:0007669"/>
    <property type="project" value="UniProtKB-SubCell"/>
</dbReference>
<dbReference type="Proteomes" id="UP000464318">
    <property type="component" value="Chromosome"/>
</dbReference>
<dbReference type="Pfam" id="PF13620">
    <property type="entry name" value="CarboxypepD_reg"/>
    <property type="match status" value="1"/>
</dbReference>
<dbReference type="AlphaFoldDB" id="A0A6P1QWU0"/>
<dbReference type="InterPro" id="IPR012910">
    <property type="entry name" value="Plug_dom"/>
</dbReference>
<evidence type="ECO:0000256" key="9">
    <source>
        <dbReference type="ARBA" id="ARBA00023237"/>
    </source>
</evidence>
<reference evidence="12 13" key="1">
    <citation type="submission" date="2018-04" db="EMBL/GenBank/DDBJ databases">
        <title>Characteristic and Complete Genome Sequencing of A Novel Member of Infective Endocarditis Causative Bacteria: Bergeyella cardium QL-PH.</title>
        <authorList>
            <person name="Pan H."/>
            <person name="Sun E."/>
            <person name="Zhang Y."/>
        </authorList>
    </citation>
    <scope>NUCLEOTIDE SEQUENCE [LARGE SCALE GENOMIC DNA]</scope>
    <source>
        <strain evidence="12 13">HPQL</strain>
    </source>
</reference>
<evidence type="ECO:0000256" key="5">
    <source>
        <dbReference type="ARBA" id="ARBA00022729"/>
    </source>
</evidence>
<dbReference type="SUPFAM" id="SSF49464">
    <property type="entry name" value="Carboxypeptidase regulatory domain-like"/>
    <property type="match status" value="1"/>
</dbReference>
<evidence type="ECO:0000256" key="10">
    <source>
        <dbReference type="PROSITE-ProRule" id="PRU01360"/>
    </source>
</evidence>
<dbReference type="PANTHER" id="PTHR30069">
    <property type="entry name" value="TONB-DEPENDENT OUTER MEMBRANE RECEPTOR"/>
    <property type="match status" value="1"/>
</dbReference>
<dbReference type="PROSITE" id="PS52016">
    <property type="entry name" value="TONB_DEPENDENT_REC_3"/>
    <property type="match status" value="1"/>
</dbReference>
<dbReference type="Gene3D" id="2.170.130.10">
    <property type="entry name" value="TonB-dependent receptor, plug domain"/>
    <property type="match status" value="1"/>
</dbReference>
<organism evidence="12 13">
    <name type="scientific">Bergeyella cardium</name>
    <dbReference type="NCBI Taxonomy" id="1585976"/>
    <lineage>
        <taxon>Bacteria</taxon>
        <taxon>Pseudomonadati</taxon>
        <taxon>Bacteroidota</taxon>
        <taxon>Flavobacteriia</taxon>
        <taxon>Flavobacteriales</taxon>
        <taxon>Weeksellaceae</taxon>
        <taxon>Bergeyella</taxon>
    </lineage>
</organism>
<dbReference type="RefSeq" id="WP_160224372.1">
    <property type="nucleotide sequence ID" value="NZ_CP029149.1"/>
</dbReference>
<dbReference type="InterPro" id="IPR036942">
    <property type="entry name" value="Beta-barrel_TonB_sf"/>
</dbReference>
<gene>
    <name evidence="12" type="ORF">DBX24_06785</name>
</gene>
<evidence type="ECO:0000256" key="3">
    <source>
        <dbReference type="ARBA" id="ARBA00022452"/>
    </source>
</evidence>
<evidence type="ECO:0000313" key="12">
    <source>
        <dbReference type="EMBL" id="QHN65607.1"/>
    </source>
</evidence>
<evidence type="ECO:0000256" key="11">
    <source>
        <dbReference type="RuleBase" id="RU003357"/>
    </source>
</evidence>
<keyword evidence="13" id="KW-1185">Reference proteome</keyword>
<dbReference type="Pfam" id="PF00593">
    <property type="entry name" value="TonB_dep_Rec_b-barrel"/>
    <property type="match status" value="1"/>
</dbReference>
<dbReference type="PANTHER" id="PTHR30069:SF29">
    <property type="entry name" value="HEMOGLOBIN AND HEMOGLOBIN-HAPTOGLOBIN-BINDING PROTEIN 1-RELATED"/>
    <property type="match status" value="1"/>
</dbReference>
<keyword evidence="2 10" id="KW-0813">Transport</keyword>
<comment type="similarity">
    <text evidence="10 11">Belongs to the TonB-dependent receptor family.</text>
</comment>
<evidence type="ECO:0000256" key="1">
    <source>
        <dbReference type="ARBA" id="ARBA00004571"/>
    </source>
</evidence>
<keyword evidence="5" id="KW-0732">Signal</keyword>
<dbReference type="InterPro" id="IPR000531">
    <property type="entry name" value="Beta-barrel_TonB"/>
</dbReference>
<dbReference type="SUPFAM" id="SSF56935">
    <property type="entry name" value="Porins"/>
    <property type="match status" value="1"/>
</dbReference>
<evidence type="ECO:0000256" key="8">
    <source>
        <dbReference type="ARBA" id="ARBA00023170"/>
    </source>
</evidence>
<evidence type="ECO:0000256" key="2">
    <source>
        <dbReference type="ARBA" id="ARBA00022448"/>
    </source>
</evidence>
<dbReference type="GO" id="GO:0044718">
    <property type="term" value="P:siderophore transmembrane transport"/>
    <property type="evidence" value="ECO:0007669"/>
    <property type="project" value="TreeGrafter"/>
</dbReference>
<dbReference type="InterPro" id="IPR008969">
    <property type="entry name" value="CarboxyPept-like_regulatory"/>
</dbReference>
<evidence type="ECO:0000256" key="7">
    <source>
        <dbReference type="ARBA" id="ARBA00023136"/>
    </source>
</evidence>
<keyword evidence="7 10" id="KW-0472">Membrane</keyword>
<keyword evidence="8 12" id="KW-0675">Receptor</keyword>
<dbReference type="PROSITE" id="PS01156">
    <property type="entry name" value="TONB_DEPENDENT_REC_2"/>
    <property type="match status" value="1"/>
</dbReference>